<dbReference type="InterPro" id="IPR006860">
    <property type="entry name" value="FecR"/>
</dbReference>
<dbReference type="InterPro" id="IPR036779">
    <property type="entry name" value="LysM_dom_sf"/>
</dbReference>
<dbReference type="GO" id="GO:0016989">
    <property type="term" value="F:sigma factor antagonist activity"/>
    <property type="evidence" value="ECO:0007669"/>
    <property type="project" value="TreeGrafter"/>
</dbReference>
<comment type="caution">
    <text evidence="4">The sequence shown here is derived from an EMBL/GenBank/DDBJ whole genome shotgun (WGS) entry which is preliminary data.</text>
</comment>
<feature type="signal peptide" evidence="2">
    <location>
        <begin position="1"/>
        <end position="24"/>
    </location>
</feature>
<feature type="region of interest" description="Disordered" evidence="1">
    <location>
        <begin position="549"/>
        <end position="568"/>
    </location>
</feature>
<dbReference type="InterPro" id="IPR018392">
    <property type="entry name" value="LysM"/>
</dbReference>
<feature type="domain" description="LysM" evidence="3">
    <location>
        <begin position="34"/>
        <end position="81"/>
    </location>
</feature>
<dbReference type="PANTHER" id="PTHR30273:SF2">
    <property type="entry name" value="PROTEIN FECR"/>
    <property type="match status" value="1"/>
</dbReference>
<dbReference type="Pfam" id="PF01476">
    <property type="entry name" value="LysM"/>
    <property type="match status" value="1"/>
</dbReference>
<dbReference type="EMBL" id="JNVD01000022">
    <property type="protein sequence ID" value="KOC20360.1"/>
    <property type="molecule type" value="Genomic_DNA"/>
</dbReference>
<evidence type="ECO:0000313" key="4">
    <source>
        <dbReference type="EMBL" id="KOC20360.1"/>
    </source>
</evidence>
<dbReference type="RefSeq" id="WP_053283685.1">
    <property type="nucleotide sequence ID" value="NZ_JNVD01000022.1"/>
</dbReference>
<evidence type="ECO:0000313" key="5">
    <source>
        <dbReference type="Proteomes" id="UP000037442"/>
    </source>
</evidence>
<evidence type="ECO:0000256" key="2">
    <source>
        <dbReference type="SAM" id="SignalP"/>
    </source>
</evidence>
<dbReference type="Gene3D" id="2.60.40.10">
    <property type="entry name" value="Immunoglobulins"/>
    <property type="match status" value="1"/>
</dbReference>
<dbReference type="AlphaFoldDB" id="A0A0L7MEL3"/>
<feature type="chain" id="PRO_5005574216" evidence="2">
    <location>
        <begin position="25"/>
        <end position="568"/>
    </location>
</feature>
<dbReference type="SMART" id="SM00257">
    <property type="entry name" value="LysM"/>
    <property type="match status" value="1"/>
</dbReference>
<dbReference type="InterPro" id="IPR012373">
    <property type="entry name" value="Ferrdict_sens_TM"/>
</dbReference>
<feature type="compositionally biased region" description="Polar residues" evidence="1">
    <location>
        <begin position="549"/>
        <end position="561"/>
    </location>
</feature>
<proteinExistence type="predicted"/>
<dbReference type="PANTHER" id="PTHR30273">
    <property type="entry name" value="PERIPLASMIC SIGNAL SENSOR AND SIGMA FACTOR ACTIVATOR FECR-RELATED"/>
    <property type="match status" value="1"/>
</dbReference>
<dbReference type="Gene3D" id="2.60.120.1440">
    <property type="match status" value="1"/>
</dbReference>
<dbReference type="PIRSF" id="PIRSF029644">
    <property type="entry name" value="UCP029644"/>
    <property type="match status" value="1"/>
</dbReference>
<dbReference type="Pfam" id="PF04773">
    <property type="entry name" value="FecR"/>
    <property type="match status" value="1"/>
</dbReference>
<evidence type="ECO:0000256" key="1">
    <source>
        <dbReference type="SAM" id="MobiDB-lite"/>
    </source>
</evidence>
<dbReference type="InterPro" id="IPR013783">
    <property type="entry name" value="Ig-like_fold"/>
</dbReference>
<sequence>MPVLSAGMLWVAFGGMAATSLAHAQITPRGNDVIAHRVVSGDTLEVLAARYLGDHKRWTALQSHNNVLDPLRLRPGSVLEIPTRLLRAAMASVVFVQGDVQSTRSVSHLADSVNAPPQPVQKGQLLQEGDSLQVPANAFVSVRLADGSLVRVQSESDVELRQMRRKGRAGNLQSVIDLREGAIEANVPKQANGERRFEVRTQAASTSVRGTRFLVWSDEQGRTAAAVDEGSVAVQTGQPPALLRPGQGLSVSANGQIGKPTAMLAAPDIAAWPSLVEDASWVSLPLPTMEGAVRYQVLLAQNKELTQIVRGGMFTKSPARLTGVEDGSYIAAIRAIDANGIPGKPSLQALRVKAHPVPPLYESPAPDATVGQGQHGLKCTQVAEASAYRIQVIAANGSFAQPLIDAGELKDCALPAEALARLPVGEYLWRVGSIRTLGNGKPDAGPFAAPQKMKLALAPKSPELQIGGAPGEGSSHIHWAGEEGQRYRIVVASDAGFTAPLIDIWVTQPQWSTQELPPGTYYLQMQVEDANGLRSNLSAARQFQTGNWVTSSEGQTMTSGDGSRLMRQ</sequence>
<accession>A0A0L7MEL3</accession>
<gene>
    <name evidence="4" type="ORF">GL58_12760</name>
</gene>
<dbReference type="Proteomes" id="UP000037442">
    <property type="component" value="Unassembled WGS sequence"/>
</dbReference>
<dbReference type="PATRIC" id="fig|285.49.peg.2635"/>
<evidence type="ECO:0000259" key="3">
    <source>
        <dbReference type="PROSITE" id="PS51782"/>
    </source>
</evidence>
<dbReference type="InterPro" id="IPR016930">
    <property type="entry name" value="UCP029644"/>
</dbReference>
<dbReference type="CDD" id="cd00118">
    <property type="entry name" value="LysM"/>
    <property type="match status" value="1"/>
</dbReference>
<protein>
    <submittedName>
        <fullName evidence="4">Peptidoglycan-binding protein</fullName>
    </submittedName>
</protein>
<dbReference type="PROSITE" id="PS51782">
    <property type="entry name" value="LYSM"/>
    <property type="match status" value="1"/>
</dbReference>
<dbReference type="SUPFAM" id="SSF54106">
    <property type="entry name" value="LysM domain"/>
    <property type="match status" value="1"/>
</dbReference>
<organism evidence="4 5">
    <name type="scientific">Comamonas testosteroni</name>
    <name type="common">Pseudomonas testosteroni</name>
    <dbReference type="NCBI Taxonomy" id="285"/>
    <lineage>
        <taxon>Bacteria</taxon>
        <taxon>Pseudomonadati</taxon>
        <taxon>Pseudomonadota</taxon>
        <taxon>Betaproteobacteria</taxon>
        <taxon>Burkholderiales</taxon>
        <taxon>Comamonadaceae</taxon>
        <taxon>Comamonas</taxon>
    </lineage>
</organism>
<dbReference type="Gene3D" id="3.10.350.10">
    <property type="entry name" value="LysM domain"/>
    <property type="match status" value="1"/>
</dbReference>
<name>A0A0L7MEL3_COMTE</name>
<reference evidence="5" key="1">
    <citation type="submission" date="2014-06" db="EMBL/GenBank/DDBJ databases">
        <title>Draft genome sequence of C. testosteroni WDL7.</title>
        <authorList>
            <person name="Wu Y."/>
            <person name="Seshan H."/>
            <person name="Arumugam K."/>
        </authorList>
    </citation>
    <scope>NUCLEOTIDE SEQUENCE [LARGE SCALE GENOMIC DNA]</scope>
    <source>
        <strain evidence="5">WDL7</strain>
    </source>
</reference>
<keyword evidence="2" id="KW-0732">Signal</keyword>